<dbReference type="Proteomes" id="UP001327027">
    <property type="component" value="Unassembled WGS sequence"/>
</dbReference>
<evidence type="ECO:0000313" key="2">
    <source>
        <dbReference type="EMBL" id="MEB3348366.1"/>
    </source>
</evidence>
<evidence type="ECO:0008006" key="4">
    <source>
        <dbReference type="Google" id="ProtNLM"/>
    </source>
</evidence>
<sequence length="67" mass="7870">MEDQDHNPSRRTWNLMIGISIVLLGSLRLYNRLKEAPDWGIGTLSIVFFIVFGLYLILRYFQNNPKD</sequence>
<comment type="caution">
    <text evidence="2">The sequence shown here is derived from an EMBL/GenBank/DDBJ whole genome shotgun (WGS) entry which is preliminary data.</text>
</comment>
<evidence type="ECO:0000256" key="1">
    <source>
        <dbReference type="SAM" id="Phobius"/>
    </source>
</evidence>
<keyword evidence="3" id="KW-1185">Reference proteome</keyword>
<evidence type="ECO:0000313" key="3">
    <source>
        <dbReference type="Proteomes" id="UP001327027"/>
    </source>
</evidence>
<feature type="transmembrane region" description="Helical" evidence="1">
    <location>
        <begin position="36"/>
        <end position="58"/>
    </location>
</feature>
<feature type="transmembrane region" description="Helical" evidence="1">
    <location>
        <begin position="12"/>
        <end position="30"/>
    </location>
</feature>
<keyword evidence="1" id="KW-1133">Transmembrane helix</keyword>
<dbReference type="RefSeq" id="WP_324182388.1">
    <property type="nucleotide sequence ID" value="NZ_BAABAW010000005.1"/>
</dbReference>
<keyword evidence="1" id="KW-0472">Membrane</keyword>
<keyword evidence="1" id="KW-0812">Transmembrane</keyword>
<gene>
    <name evidence="2" type="ORF">U6A24_23010</name>
</gene>
<protein>
    <recommendedName>
        <fullName evidence="4">DUF202 domain-containing protein</fullName>
    </recommendedName>
</protein>
<organism evidence="2 3">
    <name type="scientific">Aquimarina gracilis</name>
    <dbReference type="NCBI Taxonomy" id="874422"/>
    <lineage>
        <taxon>Bacteria</taxon>
        <taxon>Pseudomonadati</taxon>
        <taxon>Bacteroidota</taxon>
        <taxon>Flavobacteriia</taxon>
        <taxon>Flavobacteriales</taxon>
        <taxon>Flavobacteriaceae</taxon>
        <taxon>Aquimarina</taxon>
    </lineage>
</organism>
<accession>A0ABU6A2Q9</accession>
<proteinExistence type="predicted"/>
<name>A0ABU6A2Q9_9FLAO</name>
<reference evidence="2 3" key="1">
    <citation type="journal article" date="2013" name="Int. J. Syst. Evol. Microbiol.">
        <title>Aquimarina gracilis sp. nov., isolated from the gut microflora of a mussel, Mytilus coruscus, and emended description of Aquimarina spongiae.</title>
        <authorList>
            <person name="Park S.C."/>
            <person name="Choe H.N."/>
            <person name="Baik K.S."/>
            <person name="Seong C.N."/>
        </authorList>
    </citation>
    <scope>NUCLEOTIDE SEQUENCE [LARGE SCALE GENOMIC DNA]</scope>
    <source>
        <strain evidence="2 3">PSC32</strain>
    </source>
</reference>
<dbReference type="EMBL" id="JAYKLX010000014">
    <property type="protein sequence ID" value="MEB3348366.1"/>
    <property type="molecule type" value="Genomic_DNA"/>
</dbReference>